<dbReference type="PANTHER" id="PTHR46928">
    <property type="entry name" value="MESENCHYME-SPECIFIC CELL SURFACE GLYCOPROTEIN"/>
    <property type="match status" value="1"/>
</dbReference>
<dbReference type="SUPFAM" id="SSF50974">
    <property type="entry name" value="Nitrous oxide reductase, N-terminal domain"/>
    <property type="match status" value="1"/>
</dbReference>
<keyword evidence="2 5" id="KW-0732">Signal</keyword>
<dbReference type="InterPro" id="IPR036907">
    <property type="entry name" value="5'-Nucleotdase_C_sf"/>
</dbReference>
<dbReference type="Proteomes" id="UP000297626">
    <property type="component" value="Unassembled WGS sequence"/>
</dbReference>
<dbReference type="SUPFAM" id="SSF56300">
    <property type="entry name" value="Metallo-dependent phosphatases"/>
    <property type="match status" value="1"/>
</dbReference>
<evidence type="ECO:0000256" key="5">
    <source>
        <dbReference type="SAM" id="SignalP"/>
    </source>
</evidence>
<comment type="caution">
    <text evidence="9">The sequence shown here is derived from an EMBL/GenBank/DDBJ whole genome shotgun (WGS) entry which is preliminary data.</text>
</comment>
<dbReference type="SUPFAM" id="SSF55816">
    <property type="entry name" value="5'-nucleotidase (syn. UDP-sugar hydrolase), C-terminal domain"/>
    <property type="match status" value="1"/>
</dbReference>
<feature type="domain" description="Choice-of-anchor I" evidence="8">
    <location>
        <begin position="72"/>
        <end position="587"/>
    </location>
</feature>
<evidence type="ECO:0000256" key="4">
    <source>
        <dbReference type="SAM" id="Phobius"/>
    </source>
</evidence>
<keyword evidence="10" id="KW-1185">Reference proteome</keyword>
<keyword evidence="4" id="KW-0812">Transmembrane</keyword>
<feature type="compositionally biased region" description="Basic and acidic residues" evidence="3">
    <location>
        <begin position="470"/>
        <end position="482"/>
    </location>
</feature>
<feature type="transmembrane region" description="Helical" evidence="4">
    <location>
        <begin position="1220"/>
        <end position="1239"/>
    </location>
</feature>
<evidence type="ECO:0000256" key="2">
    <source>
        <dbReference type="ARBA" id="ARBA00022729"/>
    </source>
</evidence>
<accession>A0A4R9BRV8</accession>
<comment type="cofactor">
    <cofactor evidence="1">
        <name>Cu cation</name>
        <dbReference type="ChEBI" id="CHEBI:23378"/>
    </cofactor>
</comment>
<dbReference type="InterPro" id="IPR006311">
    <property type="entry name" value="TAT_signal"/>
</dbReference>
<dbReference type="InterPro" id="IPR015943">
    <property type="entry name" value="WD40/YVTN_repeat-like_dom_sf"/>
</dbReference>
<dbReference type="Gene3D" id="3.90.780.10">
    <property type="entry name" value="5'-Nucleotidase, C-terminal domain"/>
    <property type="match status" value="1"/>
</dbReference>
<evidence type="ECO:0000259" key="7">
    <source>
        <dbReference type="Pfam" id="PF02872"/>
    </source>
</evidence>
<dbReference type="Pfam" id="PF02872">
    <property type="entry name" value="5_nucleotid_C"/>
    <property type="match status" value="1"/>
</dbReference>
<feature type="region of interest" description="Disordered" evidence="3">
    <location>
        <begin position="465"/>
        <end position="486"/>
    </location>
</feature>
<dbReference type="NCBIfam" id="NF038117">
    <property type="entry name" value="choice_anch_I"/>
    <property type="match status" value="1"/>
</dbReference>
<evidence type="ECO:0000313" key="10">
    <source>
        <dbReference type="Proteomes" id="UP000297626"/>
    </source>
</evidence>
<dbReference type="InterPro" id="IPR004843">
    <property type="entry name" value="Calcineurin-like_PHP"/>
</dbReference>
<name>A0A4R9BRV8_9MICO</name>
<dbReference type="EMBL" id="SOHN01000008">
    <property type="protein sequence ID" value="TFD89861.1"/>
    <property type="molecule type" value="Genomic_DNA"/>
</dbReference>
<gene>
    <name evidence="9" type="ORF">E3T51_03855</name>
</gene>
<dbReference type="InterPro" id="IPR052956">
    <property type="entry name" value="Mesenchyme-surface_protein"/>
</dbReference>
<keyword evidence="4" id="KW-1133">Transmembrane helix</keyword>
<keyword evidence="4" id="KW-0472">Membrane</keyword>
<dbReference type="Pfam" id="PF00149">
    <property type="entry name" value="Metallophos"/>
    <property type="match status" value="1"/>
</dbReference>
<dbReference type="InterPro" id="IPR011045">
    <property type="entry name" value="N2O_reductase_N"/>
</dbReference>
<dbReference type="Pfam" id="PF22494">
    <property type="entry name" value="choice_anch_I"/>
    <property type="match status" value="1"/>
</dbReference>
<evidence type="ECO:0000256" key="1">
    <source>
        <dbReference type="ARBA" id="ARBA00001935"/>
    </source>
</evidence>
<proteinExistence type="predicted"/>
<sequence>MRAFRRPARRRIPIVTMAAVAACAALAAAPLVSAVPTASAAIVTAPITANGTDPYFEMAPLGSYETGTFDKSAAEIVTYHAGSERLFVVNAELGAVDVLDIAVPTAPTKQFALSAVGALIDGGGTIPAGAVANSVAVRADGLGAIAIESPTKTDAGWLVFFDAAAAAPKILGAVTVGALPDMVSISADGKYAVSANEGEPSDDFRIDPEGSVSIVSLPGSISVPASTDVATADFNDFEAGGSKTLGVDVRVFGPTIGTDFPVSRNLEPEYVAIDGDSGTAYVALQEANAVAVVDLLTATVTSVRALGFQDHGLVGNGIDASDRDPEDAPTVNIKTYEGLKGMYMPDGMNAYTATDATTGTDATYLVTANEGDAREWGSYVEGDRAKNLTICADSPLFGLNTDAALGRLNVTKENGFNTVGNCYDELYAFGSRSFSIWNTDGTQSFDSGDDFERITAAVNPAYFNSTHSESNLEGRSDDKGPEPENLAIGAIDGRTYAFIGLERVGGIMAYDITDPTNAQFVTYLNNRNFAVSMEDSVTAGTGATDLPLAGDLGPEGVTFISAVDSPTGEPMLAVGNEVSGTTTIFSINTIPTEIQVLGINDFHGRLEANARNQEAGAAVLAGAVAQLKTENPNTLFVSAGDNIGASTFTSFSQQDEPTIDALLAAGLDASVVGNHEFDAGWDDLKNRVRSSFGDPRYALGANVYLKGTKTPALSEYWVKEVDGIRVGFIGTVTAQTASMVSPAGIADIEFGDQLEAANRVAAQLQDGSTGNGEADVIVLLTHEGGVGTDCAAIGAADTLYGGLIRGASANIDAILSGHTHATYNCSYPVDGWTDGLERPVMQSGQYGMNLDRVNIAVDPASKAVLSLTSSLVDLHNGTTGLFPADQTVAQIVADAKAQADIVGSVEVGAISADITRAYKGVAEDRGSESTLGNLVADIQLWATSNADFGGEPAEIAFMNPGGVRTDLSFGEDGKVTYKEVATVQPFANTLVTMDLTGAQLRAVLEEQWQPSRSKLHLGVSEGFSYLYEPDAAPGEHIVGMSLNGVAISPAEVFRVTTNSFLATGGDKFTTFAAGINATDTGQVDLAATVSYFEQHALVDPAPLGRAVLAGTDWASVEVGDAVFTPGERVTITVSGLNPVQEITGTLYSTPVNLGTFTANAAGIATFSAVIPANTPIGAHTLVITCIGLEPISIAVSVVAAGSAGAGTSGLSAIPALGASLAPAGLAAVLLLLGGGLILVRRKRQALSA</sequence>
<evidence type="ECO:0000259" key="8">
    <source>
        <dbReference type="Pfam" id="PF22494"/>
    </source>
</evidence>
<organism evidence="9 10">
    <name type="scientific">Cryobacterium serini</name>
    <dbReference type="NCBI Taxonomy" id="1259201"/>
    <lineage>
        <taxon>Bacteria</taxon>
        <taxon>Bacillati</taxon>
        <taxon>Actinomycetota</taxon>
        <taxon>Actinomycetes</taxon>
        <taxon>Micrococcales</taxon>
        <taxon>Microbacteriaceae</taxon>
        <taxon>Cryobacterium</taxon>
    </lineage>
</organism>
<dbReference type="GO" id="GO:0016787">
    <property type="term" value="F:hydrolase activity"/>
    <property type="evidence" value="ECO:0007669"/>
    <property type="project" value="InterPro"/>
</dbReference>
<feature type="chain" id="PRO_5020729290" evidence="5">
    <location>
        <begin position="41"/>
        <end position="1248"/>
    </location>
</feature>
<evidence type="ECO:0000259" key="6">
    <source>
        <dbReference type="Pfam" id="PF00149"/>
    </source>
</evidence>
<dbReference type="Gene3D" id="3.60.21.10">
    <property type="match status" value="1"/>
</dbReference>
<dbReference type="Gene3D" id="2.130.10.10">
    <property type="entry name" value="YVTN repeat-like/Quinoprotein amine dehydrogenase"/>
    <property type="match status" value="1"/>
</dbReference>
<feature type="domain" description="Calcineurin-like phosphoesterase" evidence="6">
    <location>
        <begin position="596"/>
        <end position="821"/>
    </location>
</feature>
<reference evidence="9 10" key="1">
    <citation type="submission" date="2019-03" db="EMBL/GenBank/DDBJ databases">
        <title>Genomics of glacier-inhabiting Cryobacterium strains.</title>
        <authorList>
            <person name="Liu Q."/>
            <person name="Xin Y.-H."/>
        </authorList>
    </citation>
    <scope>NUCLEOTIDE SEQUENCE [LARGE SCALE GENOMIC DNA]</scope>
    <source>
        <strain evidence="9 10">Sr54</strain>
    </source>
</reference>
<dbReference type="PRINTS" id="PR01607">
    <property type="entry name" value="APYRASEFAMLY"/>
</dbReference>
<dbReference type="InterPro" id="IPR029052">
    <property type="entry name" value="Metallo-depent_PP-like"/>
</dbReference>
<dbReference type="AlphaFoldDB" id="A0A4R9BRV8"/>
<evidence type="ECO:0000256" key="3">
    <source>
        <dbReference type="SAM" id="MobiDB-lite"/>
    </source>
</evidence>
<dbReference type="RefSeq" id="WP_134527755.1">
    <property type="nucleotide sequence ID" value="NZ_SOHN01000008.1"/>
</dbReference>
<evidence type="ECO:0000313" key="9">
    <source>
        <dbReference type="EMBL" id="TFD89861.1"/>
    </source>
</evidence>
<dbReference type="InterPro" id="IPR006179">
    <property type="entry name" value="5_nucleotidase/apyrase"/>
</dbReference>
<dbReference type="PANTHER" id="PTHR46928:SF1">
    <property type="entry name" value="MESENCHYME-SPECIFIC CELL SURFACE GLYCOPROTEIN"/>
    <property type="match status" value="1"/>
</dbReference>
<dbReference type="GO" id="GO:0009166">
    <property type="term" value="P:nucleotide catabolic process"/>
    <property type="evidence" value="ECO:0007669"/>
    <property type="project" value="InterPro"/>
</dbReference>
<dbReference type="InterPro" id="IPR008334">
    <property type="entry name" value="5'-Nucleotdase_C"/>
</dbReference>
<dbReference type="PROSITE" id="PS51318">
    <property type="entry name" value="TAT"/>
    <property type="match status" value="1"/>
</dbReference>
<dbReference type="PROSITE" id="PS51257">
    <property type="entry name" value="PROKAR_LIPOPROTEIN"/>
    <property type="match status" value="1"/>
</dbReference>
<feature type="domain" description="5'-Nucleotidase C-terminal" evidence="7">
    <location>
        <begin position="921"/>
        <end position="1072"/>
    </location>
</feature>
<feature type="signal peptide" evidence="5">
    <location>
        <begin position="1"/>
        <end position="40"/>
    </location>
</feature>
<protein>
    <submittedName>
        <fullName evidence="9">Bifunctional metallophosphatase/5'-nucleotidase</fullName>
    </submittedName>
</protein>
<dbReference type="InterPro" id="IPR055188">
    <property type="entry name" value="Choice_anch_I"/>
</dbReference>